<feature type="non-terminal residue" evidence="4">
    <location>
        <position position="1"/>
    </location>
</feature>
<keyword evidence="4" id="KW-0121">Carboxypeptidase</keyword>
<dbReference type="Gene3D" id="2.60.40.1120">
    <property type="entry name" value="Carboxypeptidase-like, regulatory domain"/>
    <property type="match status" value="1"/>
</dbReference>
<comment type="caution">
    <text evidence="4">The sequence shown here is derived from an EMBL/GenBank/DDBJ whole genome shotgun (WGS) entry which is preliminary data.</text>
</comment>
<feature type="compositionally biased region" description="Pro residues" evidence="2">
    <location>
        <begin position="378"/>
        <end position="395"/>
    </location>
</feature>
<evidence type="ECO:0000259" key="3">
    <source>
        <dbReference type="Pfam" id="PF01833"/>
    </source>
</evidence>
<evidence type="ECO:0000256" key="2">
    <source>
        <dbReference type="SAM" id="MobiDB-lite"/>
    </source>
</evidence>
<sequence length="533" mass="54750">LPSEVLRFHATLDTRTDGSGRFALSPGTAGMFNVQAAMRDDLKAWKAEVAYPGAGSQVDAGNLNLAPTGRIAGRVRSKGGKVVDFANTTVYIPGSSYTAITDKDGTYTISNVPVGQFRLHAYNIDLGDAEIPNADFPENVGVRSNDTTTAPPLELTVVEPAIARIALPGGVDQTDNGGPGAELDIVGKAFGFNRQTRFSVDFNGAPVETPARMSDEVIRVKVPAGAFNGNVTVRVGGLQSNQLYFRVIRGLDFACPANLTVPVDGTFSFGALAVAKDSDQVEVKAAKDSNGKVQYHPPNLLWTVDSPRASITREGVLRGLSKGPVVVHLEAGKLVRTCQMAVADAPPAPSPAPTATGSATPDPSGTSTPIPTANPSASPTPAPTSTPAPTLPPAPSLVSLDPPNGGAGRVITLHGANFGATASAVEIRCGGKSWAKPGLVDSGTIKVAVPAGTTNCYLSVKVGAQPSGALPFTAITAITTSPADRIDLLFGNGLRILATALDSVNATVSFAALDWTSSAPTKITVDEAGGIRA</sequence>
<dbReference type="AlphaFoldDB" id="A0A938BMC8"/>
<keyword evidence="4" id="KW-0378">Hydrolase</keyword>
<accession>A0A938BMC8</accession>
<proteinExistence type="predicted"/>
<dbReference type="EMBL" id="VGJX01000916">
    <property type="protein sequence ID" value="MBM3276216.1"/>
    <property type="molecule type" value="Genomic_DNA"/>
</dbReference>
<dbReference type="InterPro" id="IPR002909">
    <property type="entry name" value="IPT_dom"/>
</dbReference>
<dbReference type="SUPFAM" id="SSF49452">
    <property type="entry name" value="Starch-binding domain-like"/>
    <property type="match status" value="1"/>
</dbReference>
<evidence type="ECO:0000313" key="4">
    <source>
        <dbReference type="EMBL" id="MBM3276216.1"/>
    </source>
</evidence>
<keyword evidence="4" id="KW-0645">Protease</keyword>
<feature type="domain" description="IPT/TIG" evidence="3">
    <location>
        <begin position="395"/>
        <end position="473"/>
    </location>
</feature>
<dbReference type="Gene3D" id="2.60.40.10">
    <property type="entry name" value="Immunoglobulins"/>
    <property type="match status" value="2"/>
</dbReference>
<evidence type="ECO:0000313" key="5">
    <source>
        <dbReference type="Proteomes" id="UP000703893"/>
    </source>
</evidence>
<dbReference type="GO" id="GO:0004180">
    <property type="term" value="F:carboxypeptidase activity"/>
    <property type="evidence" value="ECO:0007669"/>
    <property type="project" value="UniProtKB-KW"/>
</dbReference>
<dbReference type="GO" id="GO:0030246">
    <property type="term" value="F:carbohydrate binding"/>
    <property type="evidence" value="ECO:0007669"/>
    <property type="project" value="InterPro"/>
</dbReference>
<feature type="non-terminal residue" evidence="4">
    <location>
        <position position="533"/>
    </location>
</feature>
<dbReference type="InterPro" id="IPR014756">
    <property type="entry name" value="Ig_E-set"/>
</dbReference>
<dbReference type="SUPFAM" id="SSF81296">
    <property type="entry name" value="E set domains"/>
    <property type="match status" value="2"/>
</dbReference>
<organism evidence="4 5">
    <name type="scientific">Candidatus Tanganyikabacteria bacterium</name>
    <dbReference type="NCBI Taxonomy" id="2961651"/>
    <lineage>
        <taxon>Bacteria</taxon>
        <taxon>Bacillati</taxon>
        <taxon>Candidatus Sericytochromatia</taxon>
        <taxon>Candidatus Tanganyikabacteria</taxon>
    </lineage>
</organism>
<name>A0A938BMC8_9BACT</name>
<dbReference type="InterPro" id="IPR013784">
    <property type="entry name" value="Carb-bd-like_fold"/>
</dbReference>
<dbReference type="Pfam" id="PF01833">
    <property type="entry name" value="TIG"/>
    <property type="match status" value="1"/>
</dbReference>
<protein>
    <submittedName>
        <fullName evidence="4">Carboxypeptidase regulatory-like domain-containing protein</fullName>
    </submittedName>
</protein>
<dbReference type="Proteomes" id="UP000703893">
    <property type="component" value="Unassembled WGS sequence"/>
</dbReference>
<gene>
    <name evidence="4" type="ORF">FJZ00_13765</name>
</gene>
<keyword evidence="1" id="KW-0106">Calcium</keyword>
<feature type="region of interest" description="Disordered" evidence="2">
    <location>
        <begin position="344"/>
        <end position="403"/>
    </location>
</feature>
<dbReference type="InterPro" id="IPR013783">
    <property type="entry name" value="Ig-like_fold"/>
</dbReference>
<evidence type="ECO:0000256" key="1">
    <source>
        <dbReference type="ARBA" id="ARBA00022837"/>
    </source>
</evidence>
<feature type="compositionally biased region" description="Low complexity" evidence="2">
    <location>
        <begin position="353"/>
        <end position="377"/>
    </location>
</feature>
<reference evidence="4 5" key="1">
    <citation type="submission" date="2019-03" db="EMBL/GenBank/DDBJ databases">
        <title>Lake Tanganyika Metagenome-Assembled Genomes (MAGs).</title>
        <authorList>
            <person name="Tran P."/>
        </authorList>
    </citation>
    <scope>NUCLEOTIDE SEQUENCE [LARGE SCALE GENOMIC DNA]</scope>
    <source>
        <strain evidence="4">K_DeepCast_65m_m2_236</strain>
    </source>
</reference>